<evidence type="ECO:0000313" key="2">
    <source>
        <dbReference type="Proteomes" id="UP000651668"/>
    </source>
</evidence>
<keyword evidence="2" id="KW-1185">Reference proteome</keyword>
<reference evidence="1" key="2">
    <citation type="submission" date="2020-09" db="EMBL/GenBank/DDBJ databases">
        <authorList>
            <person name="Sun Q."/>
            <person name="Zhou Y."/>
        </authorList>
    </citation>
    <scope>NUCLEOTIDE SEQUENCE</scope>
    <source>
        <strain evidence="1">CGMCC 1.15343</strain>
    </source>
</reference>
<evidence type="ECO:0000313" key="1">
    <source>
        <dbReference type="EMBL" id="GGC69559.1"/>
    </source>
</evidence>
<accession>A0A916XGV2</accession>
<proteinExistence type="predicted"/>
<name>A0A916XGV2_9SPHI</name>
<organism evidence="1 2">
    <name type="scientific">Pedobacter quisquiliarum</name>
    <dbReference type="NCBI Taxonomy" id="1834438"/>
    <lineage>
        <taxon>Bacteria</taxon>
        <taxon>Pseudomonadati</taxon>
        <taxon>Bacteroidota</taxon>
        <taxon>Sphingobacteriia</taxon>
        <taxon>Sphingobacteriales</taxon>
        <taxon>Sphingobacteriaceae</taxon>
        <taxon>Pedobacter</taxon>
    </lineage>
</organism>
<dbReference type="Proteomes" id="UP000651668">
    <property type="component" value="Unassembled WGS sequence"/>
</dbReference>
<sequence>MSIPWRIYSQEPDDGSLAISGITSSGLGSGKGAPGGSLDVGPVNPLYAPCGDPVEALYARPLSRRFRRFLVLL</sequence>
<comment type="caution">
    <text evidence="1">The sequence shown here is derived from an EMBL/GenBank/DDBJ whole genome shotgun (WGS) entry which is preliminary data.</text>
</comment>
<dbReference type="EMBL" id="BMIL01000007">
    <property type="protein sequence ID" value="GGC69559.1"/>
    <property type="molecule type" value="Genomic_DNA"/>
</dbReference>
<gene>
    <name evidence="1" type="ORF">GCM10011387_23680</name>
</gene>
<reference evidence="1" key="1">
    <citation type="journal article" date="2014" name="Int. J. Syst. Evol. Microbiol.">
        <title>Complete genome sequence of Corynebacterium casei LMG S-19264T (=DSM 44701T), isolated from a smear-ripened cheese.</title>
        <authorList>
            <consortium name="US DOE Joint Genome Institute (JGI-PGF)"/>
            <person name="Walter F."/>
            <person name="Albersmeier A."/>
            <person name="Kalinowski J."/>
            <person name="Ruckert C."/>
        </authorList>
    </citation>
    <scope>NUCLEOTIDE SEQUENCE</scope>
    <source>
        <strain evidence="1">CGMCC 1.15343</strain>
    </source>
</reference>
<dbReference type="AlphaFoldDB" id="A0A916XGV2"/>
<protein>
    <submittedName>
        <fullName evidence="1">Uncharacterized protein</fullName>
    </submittedName>
</protein>